<feature type="compositionally biased region" description="Basic and acidic residues" evidence="1">
    <location>
        <begin position="332"/>
        <end position="341"/>
    </location>
</feature>
<dbReference type="InterPro" id="IPR011050">
    <property type="entry name" value="Pectin_lyase_fold/virulence"/>
</dbReference>
<feature type="compositionally biased region" description="Low complexity" evidence="1">
    <location>
        <begin position="295"/>
        <end position="306"/>
    </location>
</feature>
<feature type="region of interest" description="Disordered" evidence="1">
    <location>
        <begin position="606"/>
        <end position="651"/>
    </location>
</feature>
<evidence type="ECO:0000313" key="2">
    <source>
        <dbReference type="EMBL" id="KAL3691812.1"/>
    </source>
</evidence>
<dbReference type="AlphaFoldDB" id="A0ABD3HN56"/>
<name>A0ABD3HN56_9MARC</name>
<keyword evidence="3" id="KW-1185">Reference proteome</keyword>
<evidence type="ECO:0000313" key="3">
    <source>
        <dbReference type="Proteomes" id="UP001633002"/>
    </source>
</evidence>
<accession>A0ABD3HN56</accession>
<feature type="compositionally biased region" description="Pro residues" evidence="1">
    <location>
        <begin position="608"/>
        <end position="651"/>
    </location>
</feature>
<reference evidence="2 3" key="1">
    <citation type="submission" date="2024-09" db="EMBL/GenBank/DDBJ databases">
        <title>Chromosome-scale assembly of Riccia sorocarpa.</title>
        <authorList>
            <person name="Paukszto L."/>
        </authorList>
    </citation>
    <scope>NUCLEOTIDE SEQUENCE [LARGE SCALE GENOMIC DNA]</scope>
    <source>
        <strain evidence="2">LP-2024</strain>
        <tissue evidence="2">Aerial parts of the thallus</tissue>
    </source>
</reference>
<dbReference type="Proteomes" id="UP001633002">
    <property type="component" value="Unassembled WGS sequence"/>
</dbReference>
<dbReference type="SUPFAM" id="SSF51126">
    <property type="entry name" value="Pectin lyase-like"/>
    <property type="match status" value="1"/>
</dbReference>
<gene>
    <name evidence="2" type="ORF">R1sor_005463</name>
</gene>
<comment type="caution">
    <text evidence="2">The sequence shown here is derived from an EMBL/GenBank/DDBJ whole genome shotgun (WGS) entry which is preliminary data.</text>
</comment>
<organism evidence="2 3">
    <name type="scientific">Riccia sorocarpa</name>
    <dbReference type="NCBI Taxonomy" id="122646"/>
    <lineage>
        <taxon>Eukaryota</taxon>
        <taxon>Viridiplantae</taxon>
        <taxon>Streptophyta</taxon>
        <taxon>Embryophyta</taxon>
        <taxon>Marchantiophyta</taxon>
        <taxon>Marchantiopsida</taxon>
        <taxon>Marchantiidae</taxon>
        <taxon>Marchantiales</taxon>
        <taxon>Ricciaceae</taxon>
        <taxon>Riccia</taxon>
    </lineage>
</organism>
<evidence type="ECO:0000256" key="1">
    <source>
        <dbReference type="SAM" id="MobiDB-lite"/>
    </source>
</evidence>
<dbReference type="PANTHER" id="PTHR31656">
    <property type="entry name" value="ROOT CAP DOMAIN-CONTAINING PROTEIN"/>
    <property type="match status" value="1"/>
</dbReference>
<feature type="region of interest" description="Disordered" evidence="1">
    <location>
        <begin position="279"/>
        <end position="352"/>
    </location>
</feature>
<dbReference type="EMBL" id="JBJQOH010000003">
    <property type="protein sequence ID" value="KAL3691812.1"/>
    <property type="molecule type" value="Genomic_DNA"/>
</dbReference>
<sequence>MHAENDDHHNDRYFAELRREYYISPFGVVRSNRVAIDNGHGNRTLLPLGSTGQCHVVTAPNNPPPPKPKPINPAPSLPEFPTVLVWSSLELVQALLAGTPIIVIARDIDISDSVPLPEVTSKVTIMGNCKGGEPCILDAGGIANHFTVGLSGYLTLKDIELRNGYCTHGGAVLVTGIGTNQFGFGGKFVAIHVHFFNNTATEAGGAVAVETGGLAWFHSSLFFLNTAPLGGAVYIGSADSYPMTLTREMEAIPVINPLGEPGPTSGPLSASKEKYNALAPSESPPMMINPSTLGPISQPAEPAIAPAPSPNYGDTAGAPSPGGVSPPSPEVPEPRESKSKTDSAPAPAPLEDTMPGCSLSSCATAVDNIFLLNVANKGGAIYVDDIAPSCGEDGSGGAKIEIYNTRFENNSALESGGAVFLGWRTAGAVGHIKSSDFVNNTAMHGGGDITLDKAKFNDTRGVELIAYDTQFSGLVVGPDGLLIHQSVDVEALGNATFSHCQFPDTVNPVVCKESSCAFCQSVFSSMEPILGSGPAMESKPPVEYIPLPNSERTSSERIPKPLSSQYQLSIEHGKIVKQAFDSLKYTRAACPVPQSGLCGWTPPECQAAPPPPPSPPPPSPPPPSPSSPPPSPPPPSPPPPSPPPPSPPPPSPPPLVHTCINGLCPPCPSCHQRRPHGTIKGDPHFVGKHGEHFDFQGRSGHDYCVLSDKDVHVNMHVFPGIKRGTTFISEIGLLYRETDIYIDAHARANASSFYKQWSMLVNNVEVAKNRHVTTADGITIYRLATAARIVAPGVLDVNVTIVSPSYGPRGSGANSINFKVDKMKVTPSVHGVLGQTYQETKLTYKKLHDARKKHGHKAAEVLVDGTMEDYLTSDILAPDCKYTQFEGRTNVVKRIHRLLMSRVGVMFTSDSAQEEVTDVCTGFGHELDCKKDDIDHEHY</sequence>
<protein>
    <submittedName>
        <fullName evidence="2">Uncharacterized protein</fullName>
    </submittedName>
</protein>
<proteinExistence type="predicted"/>